<gene>
    <name evidence="2" type="ORF">PNHJDAII_00016</name>
</gene>
<protein>
    <recommendedName>
        <fullName evidence="1">DUF4277 domain-containing protein</fullName>
    </recommendedName>
</protein>
<name>A0A7G9YYC8_9EURY</name>
<proteinExistence type="predicted"/>
<feature type="domain" description="DUF4277" evidence="1">
    <location>
        <begin position="19"/>
        <end position="117"/>
    </location>
</feature>
<dbReference type="PANTHER" id="PTHR34614">
    <property type="match status" value="1"/>
</dbReference>
<dbReference type="Pfam" id="PF14104">
    <property type="entry name" value="DUF4277"/>
    <property type="match status" value="1"/>
</dbReference>
<evidence type="ECO:0000313" key="2">
    <source>
        <dbReference type="EMBL" id="QNO53012.1"/>
    </source>
</evidence>
<dbReference type="AlphaFoldDB" id="A0A7G9YYC8"/>
<organism evidence="2">
    <name type="scientific">Candidatus Methanophagaceae archaeon ANME-1 ERB6</name>
    <dbReference type="NCBI Taxonomy" id="2759912"/>
    <lineage>
        <taxon>Archaea</taxon>
        <taxon>Methanobacteriati</taxon>
        <taxon>Methanobacteriota</taxon>
        <taxon>Stenosarchaea group</taxon>
        <taxon>Methanomicrobia</taxon>
        <taxon>Candidatus Methanophagales</taxon>
        <taxon>Candidatus Methanophagaceae</taxon>
    </lineage>
</organism>
<reference evidence="2" key="1">
    <citation type="submission" date="2020-06" db="EMBL/GenBank/DDBJ databases">
        <title>Unique genomic features of the anaerobic methanotrophic archaea.</title>
        <authorList>
            <person name="Chadwick G.L."/>
            <person name="Skennerton C.T."/>
            <person name="Laso-Perez R."/>
            <person name="Leu A.O."/>
            <person name="Speth D.R."/>
            <person name="Yu H."/>
            <person name="Morgan-Lang C."/>
            <person name="Hatzenpichler R."/>
            <person name="Goudeau D."/>
            <person name="Malmstrom R."/>
            <person name="Brazelton W.J."/>
            <person name="Woyke T."/>
            <person name="Hallam S.J."/>
            <person name="Tyson G.W."/>
            <person name="Wegener G."/>
            <person name="Boetius A."/>
            <person name="Orphan V."/>
        </authorList>
    </citation>
    <scope>NUCLEOTIDE SEQUENCE</scope>
</reference>
<dbReference type="PANTHER" id="PTHR34614:SF2">
    <property type="entry name" value="TRANSPOSASE IS4-LIKE DOMAIN-CONTAINING PROTEIN"/>
    <property type="match status" value="1"/>
</dbReference>
<sequence length="130" mass="14478">MSQNVISMWEESLDSVEYSSKNMDHLGIVGRVCKEIDLAGEIDRIVGVDPRQKVTCGEAVVAMVLNTLGFVDRPLYLFPEFLATKPVELLIGEGLKAEWFNDDVIGRSLEKLYRAGPGGCVHAYCRQCVR</sequence>
<dbReference type="InterPro" id="IPR025457">
    <property type="entry name" value="DUF4277"/>
</dbReference>
<evidence type="ECO:0000259" key="1">
    <source>
        <dbReference type="Pfam" id="PF14104"/>
    </source>
</evidence>
<dbReference type="EMBL" id="MT631528">
    <property type="protein sequence ID" value="QNO53012.1"/>
    <property type="molecule type" value="Genomic_DNA"/>
</dbReference>
<accession>A0A7G9YYC8</accession>